<dbReference type="RefSeq" id="WP_045084927.1">
    <property type="nucleotide sequence ID" value="NZ_JZSV01000034.1"/>
</dbReference>
<comment type="subcellular location">
    <subcellularLocation>
        <location evidence="1">Membrane</location>
        <topology evidence="1">Multi-pass membrane protein</topology>
    </subcellularLocation>
</comment>
<feature type="transmembrane region" description="Helical" evidence="5">
    <location>
        <begin position="350"/>
        <end position="371"/>
    </location>
</feature>
<dbReference type="Proteomes" id="UP000241440">
    <property type="component" value="Unassembled WGS sequence"/>
</dbReference>
<dbReference type="PANTHER" id="PTHR37422:SF13">
    <property type="entry name" value="LIPOPOLYSACCHARIDE BIOSYNTHESIS PROTEIN PA4999-RELATED"/>
    <property type="match status" value="1"/>
</dbReference>
<keyword evidence="3 5" id="KW-1133">Transmembrane helix</keyword>
<feature type="transmembrane region" description="Helical" evidence="5">
    <location>
        <begin position="306"/>
        <end position="330"/>
    </location>
</feature>
<evidence type="ECO:0000256" key="4">
    <source>
        <dbReference type="ARBA" id="ARBA00023136"/>
    </source>
</evidence>
<evidence type="ECO:0000313" key="8">
    <source>
        <dbReference type="Proteomes" id="UP000241440"/>
    </source>
</evidence>
<feature type="transmembrane region" description="Helical" evidence="5">
    <location>
        <begin position="392"/>
        <end position="410"/>
    </location>
</feature>
<feature type="transmembrane region" description="Helical" evidence="5">
    <location>
        <begin position="154"/>
        <end position="171"/>
    </location>
</feature>
<keyword evidence="2 5" id="KW-0812">Transmembrane</keyword>
<feature type="transmembrane region" description="Helical" evidence="5">
    <location>
        <begin position="31"/>
        <end position="57"/>
    </location>
</feature>
<keyword evidence="4 5" id="KW-0472">Membrane</keyword>
<name>A0A855S9X4_PHOAN</name>
<dbReference type="Pfam" id="PF04932">
    <property type="entry name" value="Wzy_C"/>
    <property type="match status" value="1"/>
</dbReference>
<dbReference type="PANTHER" id="PTHR37422">
    <property type="entry name" value="TEICHURONIC ACID BIOSYNTHESIS PROTEIN TUAE"/>
    <property type="match status" value="1"/>
</dbReference>
<feature type="transmembrane region" description="Helical" evidence="5">
    <location>
        <begin position="100"/>
        <end position="118"/>
    </location>
</feature>
<accession>A0A855S9X4</accession>
<proteinExistence type="predicted"/>
<evidence type="ECO:0000256" key="5">
    <source>
        <dbReference type="SAM" id="Phobius"/>
    </source>
</evidence>
<comment type="caution">
    <text evidence="7">The sequence shown here is derived from an EMBL/GenBank/DDBJ whole genome shotgun (WGS) entry which is preliminary data.</text>
</comment>
<dbReference type="EMBL" id="PYOY01000022">
    <property type="protein sequence ID" value="PSX01462.1"/>
    <property type="molecule type" value="Genomic_DNA"/>
</dbReference>
<dbReference type="GeneID" id="61231808"/>
<reference evidence="7 8" key="1">
    <citation type="submission" date="2018-01" db="EMBL/GenBank/DDBJ databases">
        <title>Whole genome sequencing of Histamine producing bacteria.</title>
        <authorList>
            <person name="Butler K."/>
        </authorList>
    </citation>
    <scope>NUCLEOTIDE SEQUENCE [LARGE SCALE GENOMIC DNA]</scope>
    <source>
        <strain evidence="7 8">A2-1</strain>
    </source>
</reference>
<dbReference type="GO" id="GO:0016020">
    <property type="term" value="C:membrane"/>
    <property type="evidence" value="ECO:0007669"/>
    <property type="project" value="UniProtKB-SubCell"/>
</dbReference>
<sequence length="447" mass="50497">MTKGKQIIIALFSTISCFIVSNYTFKHYFAFLGVLALPFVVKRAFLLCIWFILFSYFRLHEAMPFLEPFKIPQLLALACLIGLSWQLWMNYRNFKWHPLHTWLLCFAFWVSISCVFASNRAESFEMLSGNFLKIVLMVFAISLLPTHISQLKKIPFLLFLCGLLIASITLYNKHYEIGLVEETRVTIGRAFGSMLGDPNDLSLVLLFPLSFTAVYIFHGHIISRLIAMLISITLLAGIAATESRGGQLGVISVLFMSLLLRSKNIVTPLIITALGVMVLFIAAGIENRFVSTASTGTIDESAMGRLYAWGAAIMMAVDHPLTGVGLSNFYNNYYFYSVHWDGKNHAVHSSWFEILAENGFVGLILFAVLLVKTFQLSYRLLKRLKRTTYQPLSEGLWLGMISFSVSGTFLTQGTTWPFYILLSLLIATDRLTRNNEQLHQKDLNHGS</sequence>
<dbReference type="AlphaFoldDB" id="A0A855S9X4"/>
<evidence type="ECO:0000256" key="1">
    <source>
        <dbReference type="ARBA" id="ARBA00004141"/>
    </source>
</evidence>
<dbReference type="PROSITE" id="PS51257">
    <property type="entry name" value="PROKAR_LIPOPROTEIN"/>
    <property type="match status" value="1"/>
</dbReference>
<evidence type="ECO:0000259" key="6">
    <source>
        <dbReference type="Pfam" id="PF04932"/>
    </source>
</evidence>
<evidence type="ECO:0000256" key="2">
    <source>
        <dbReference type="ARBA" id="ARBA00022692"/>
    </source>
</evidence>
<feature type="transmembrane region" description="Helical" evidence="5">
    <location>
        <begin position="221"/>
        <end position="240"/>
    </location>
</feature>
<protein>
    <submittedName>
        <fullName evidence="7">Oligosaccharide repeat unit polymerase</fullName>
    </submittedName>
</protein>
<dbReference type="InterPro" id="IPR007016">
    <property type="entry name" value="O-antigen_ligase-rel_domated"/>
</dbReference>
<feature type="transmembrane region" description="Helical" evidence="5">
    <location>
        <begin position="130"/>
        <end position="148"/>
    </location>
</feature>
<dbReference type="InterPro" id="IPR051533">
    <property type="entry name" value="WaaL-like"/>
</dbReference>
<gene>
    <name evidence="7" type="ORF">C0W41_21965</name>
</gene>
<feature type="transmembrane region" description="Helical" evidence="5">
    <location>
        <begin position="265"/>
        <end position="285"/>
    </location>
</feature>
<evidence type="ECO:0000313" key="7">
    <source>
        <dbReference type="EMBL" id="PSX01462.1"/>
    </source>
</evidence>
<organism evidence="7 8">
    <name type="scientific">Photobacterium angustum</name>
    <dbReference type="NCBI Taxonomy" id="661"/>
    <lineage>
        <taxon>Bacteria</taxon>
        <taxon>Pseudomonadati</taxon>
        <taxon>Pseudomonadota</taxon>
        <taxon>Gammaproteobacteria</taxon>
        <taxon>Vibrionales</taxon>
        <taxon>Vibrionaceae</taxon>
        <taxon>Photobacterium</taxon>
    </lineage>
</organism>
<feature type="transmembrane region" description="Helical" evidence="5">
    <location>
        <begin position="7"/>
        <end position="25"/>
    </location>
</feature>
<feature type="domain" description="O-antigen ligase-related" evidence="6">
    <location>
        <begin position="230"/>
        <end position="367"/>
    </location>
</feature>
<feature type="transmembrane region" description="Helical" evidence="5">
    <location>
        <begin position="69"/>
        <end position="88"/>
    </location>
</feature>
<evidence type="ECO:0000256" key="3">
    <source>
        <dbReference type="ARBA" id="ARBA00022989"/>
    </source>
</evidence>